<reference evidence="12" key="1">
    <citation type="submission" date="2022-06" db="EMBL/GenBank/DDBJ databases">
        <title>Aquibacillus sp. a new bacterium isolated from soil saline samples.</title>
        <authorList>
            <person name="Galisteo C."/>
            <person name="De La Haba R."/>
            <person name="Sanchez-Porro C."/>
            <person name="Ventosa A."/>
        </authorList>
    </citation>
    <scope>NUCLEOTIDE SEQUENCE</scope>
    <source>
        <strain evidence="12">3ASR75-11</strain>
    </source>
</reference>
<keyword evidence="5" id="KW-0238">DNA-binding</keyword>
<accession>A0A9X3WQT8</accession>
<comment type="caution">
    <text evidence="12">The sequence shown here is derived from an EMBL/GenBank/DDBJ whole genome shotgun (WGS) entry which is preliminary data.</text>
</comment>
<dbReference type="PROSITE" id="PS52039">
    <property type="entry name" value="TOPO_IA_2"/>
    <property type="match status" value="1"/>
</dbReference>
<dbReference type="GO" id="GO:0043597">
    <property type="term" value="C:cytoplasmic replication fork"/>
    <property type="evidence" value="ECO:0007669"/>
    <property type="project" value="TreeGrafter"/>
</dbReference>
<dbReference type="Gene3D" id="1.10.290.10">
    <property type="entry name" value="Topoisomerase I, domain 4"/>
    <property type="match status" value="1"/>
</dbReference>
<sequence length="714" mass="81087">MKLAQPYKHKDLKTHIEIFPCKTFPQGAIIVNAVGHICELANPAEYKKEWGGRWSVEQLPIVPEEHKFILKVTPSKRKVFNLISKYIKDSTISTVVHCGDIAREGELLIMEILLLAGNKKPVKRLWTSSLTPTAVKKAFDNLKDQKDTMPLYYEALARQRADWIMGINFSRLTTVLLEQKGIQSNSGGFPVGRVMTSILGIIYKREMEIRNFVSRPYWDVLAEFSLGEQSFIGKWYKPGADHIFNEEQAAVLADICKDNEAVIYSVEKKKEENQPPQFYNLTQLQLEGNKRLGLSAAEILEIAQSLYLKGLITYPASPVHITREEAKLFPTILSNLSKIPEYNPLLPVPIDDISSNKRYVDESKTDDHFALLVTEEPVNFEQLTDHEKVIYDMIARSVIAAHYPNAVYDKTEIISVIEDKFSFKTKGKQLVEPGWKVVFQTEGTQENQPEMALPSLEEGDLVKVRTVDIEQGITAPKARLNQGSLVKVMENASAFIEKDEKQGLSKSDLSLGTVATRADIIKKLLEKKYISVKKNEVYIEPKGQILIKALGENSYLTSPVTTGNMEKYLEMVGKGKKDYKPFVQRTIDVTKEYIEKIKEDSKNWDFTEIMEQFQKEETVGPCIECKEPIVDKGNFYGCTGYNSSGCSFSLPKEKSGKKLSQHHITSILEKGTTPLIKGFKKRNKDDTFDAFLVWNKEEKRLKFNFEGVPPKSKK</sequence>
<evidence type="ECO:0000256" key="7">
    <source>
        <dbReference type="ARBA" id="ARBA00030003"/>
    </source>
</evidence>
<evidence type="ECO:0000259" key="11">
    <source>
        <dbReference type="PROSITE" id="PS52039"/>
    </source>
</evidence>
<dbReference type="SUPFAM" id="SSF56712">
    <property type="entry name" value="Prokaryotic type I DNA topoisomerase"/>
    <property type="match status" value="1"/>
</dbReference>
<dbReference type="InterPro" id="IPR025589">
    <property type="entry name" value="Toprim_C_rpt"/>
</dbReference>
<dbReference type="SMART" id="SM00437">
    <property type="entry name" value="TOP1Ac"/>
    <property type="match status" value="1"/>
</dbReference>
<evidence type="ECO:0000313" key="12">
    <source>
        <dbReference type="EMBL" id="MDC3424392.1"/>
    </source>
</evidence>
<dbReference type="Pfam" id="PF13342">
    <property type="entry name" value="Toprim_Crpt"/>
    <property type="match status" value="1"/>
</dbReference>
<evidence type="ECO:0000256" key="6">
    <source>
        <dbReference type="ARBA" id="ARBA00023235"/>
    </source>
</evidence>
<gene>
    <name evidence="12" type="ORF">NC797_07710</name>
</gene>
<protein>
    <recommendedName>
        <fullName evidence="3">DNA topoisomerase</fullName>
        <ecNumber evidence="3">5.6.2.1</ecNumber>
    </recommendedName>
    <alternativeName>
        <fullName evidence="10">Omega-protein</fullName>
    </alternativeName>
    <alternativeName>
        <fullName evidence="9">Relaxing enzyme</fullName>
    </alternativeName>
    <alternativeName>
        <fullName evidence="7">Swivelase</fullName>
    </alternativeName>
    <alternativeName>
        <fullName evidence="8">Untwisting enzyme</fullName>
    </alternativeName>
</protein>
<dbReference type="InterPro" id="IPR003601">
    <property type="entry name" value="Topo_IA_2"/>
</dbReference>
<evidence type="ECO:0000256" key="9">
    <source>
        <dbReference type="ARBA" id="ARBA00032235"/>
    </source>
</evidence>
<dbReference type="PANTHER" id="PTHR11390">
    <property type="entry name" value="PROKARYOTIC DNA TOPOISOMERASE"/>
    <property type="match status" value="1"/>
</dbReference>
<dbReference type="PANTHER" id="PTHR11390:SF21">
    <property type="entry name" value="DNA TOPOISOMERASE 3-ALPHA"/>
    <property type="match status" value="1"/>
</dbReference>
<dbReference type="InterPro" id="IPR023405">
    <property type="entry name" value="Topo_IA_core_domain"/>
</dbReference>
<dbReference type="InterPro" id="IPR013824">
    <property type="entry name" value="Topo_IA_cen_sub1"/>
</dbReference>
<dbReference type="PRINTS" id="PR00417">
    <property type="entry name" value="PRTPISMRASEI"/>
</dbReference>
<dbReference type="SMART" id="SM00436">
    <property type="entry name" value="TOP1Bc"/>
    <property type="match status" value="1"/>
</dbReference>
<evidence type="ECO:0000256" key="8">
    <source>
        <dbReference type="ARBA" id="ARBA00031985"/>
    </source>
</evidence>
<evidence type="ECO:0000256" key="10">
    <source>
        <dbReference type="ARBA" id="ARBA00032877"/>
    </source>
</evidence>
<dbReference type="GO" id="GO:0003917">
    <property type="term" value="F:DNA topoisomerase type I (single strand cut, ATP-independent) activity"/>
    <property type="evidence" value="ECO:0007669"/>
    <property type="project" value="UniProtKB-EC"/>
</dbReference>
<dbReference type="GO" id="GO:0003677">
    <property type="term" value="F:DNA binding"/>
    <property type="evidence" value="ECO:0007669"/>
    <property type="project" value="UniProtKB-KW"/>
</dbReference>
<organism evidence="12 13">
    <name type="scientific">Terrihalobacillus insolitus</name>
    <dbReference type="NCBI Taxonomy" id="2950438"/>
    <lineage>
        <taxon>Bacteria</taxon>
        <taxon>Bacillati</taxon>
        <taxon>Bacillota</taxon>
        <taxon>Bacilli</taxon>
        <taxon>Bacillales</taxon>
        <taxon>Bacillaceae</taxon>
        <taxon>Terrihalobacillus</taxon>
    </lineage>
</organism>
<name>A0A9X3WQT8_9BACI</name>
<dbReference type="Proteomes" id="UP001145050">
    <property type="component" value="Unassembled WGS sequence"/>
</dbReference>
<dbReference type="InterPro" id="IPR003602">
    <property type="entry name" value="Topo_IA_DNA-bd_dom"/>
</dbReference>
<dbReference type="GO" id="GO:0006265">
    <property type="term" value="P:DNA topological change"/>
    <property type="evidence" value="ECO:0007669"/>
    <property type="project" value="InterPro"/>
</dbReference>
<dbReference type="Gene3D" id="1.10.460.10">
    <property type="entry name" value="Topoisomerase I, domain 2"/>
    <property type="match status" value="1"/>
</dbReference>
<dbReference type="CDD" id="cd00186">
    <property type="entry name" value="TOP1Ac"/>
    <property type="match status" value="1"/>
</dbReference>
<dbReference type="GO" id="GO:0006281">
    <property type="term" value="P:DNA repair"/>
    <property type="evidence" value="ECO:0007669"/>
    <property type="project" value="TreeGrafter"/>
</dbReference>
<evidence type="ECO:0000256" key="1">
    <source>
        <dbReference type="ARBA" id="ARBA00000213"/>
    </source>
</evidence>
<evidence type="ECO:0000256" key="3">
    <source>
        <dbReference type="ARBA" id="ARBA00012891"/>
    </source>
</evidence>
<keyword evidence="13" id="KW-1185">Reference proteome</keyword>
<evidence type="ECO:0000256" key="5">
    <source>
        <dbReference type="ARBA" id="ARBA00023125"/>
    </source>
</evidence>
<comment type="catalytic activity">
    <reaction evidence="1">
        <text>ATP-independent breakage of single-stranded DNA, followed by passage and rejoining.</text>
        <dbReference type="EC" id="5.6.2.1"/>
    </reaction>
</comment>
<dbReference type="EMBL" id="JAMQKB010000005">
    <property type="protein sequence ID" value="MDC3424392.1"/>
    <property type="molecule type" value="Genomic_DNA"/>
</dbReference>
<dbReference type="InterPro" id="IPR013826">
    <property type="entry name" value="Topo_IA_cen_sub3"/>
</dbReference>
<dbReference type="InterPro" id="IPR013497">
    <property type="entry name" value="Topo_IA_cen"/>
</dbReference>
<dbReference type="Gene3D" id="2.70.20.10">
    <property type="entry name" value="Topoisomerase I, domain 3"/>
    <property type="match status" value="1"/>
</dbReference>
<keyword evidence="4" id="KW-0799">Topoisomerase</keyword>
<proteinExistence type="inferred from homology"/>
<dbReference type="AlphaFoldDB" id="A0A9X3WQT8"/>
<comment type="similarity">
    <text evidence="2">Belongs to the type IA topoisomerase family.</text>
</comment>
<evidence type="ECO:0000313" key="13">
    <source>
        <dbReference type="Proteomes" id="UP001145050"/>
    </source>
</evidence>
<feature type="domain" description="Topo IA-type catalytic" evidence="11">
    <location>
        <begin position="148"/>
        <end position="594"/>
    </location>
</feature>
<dbReference type="Pfam" id="PF01131">
    <property type="entry name" value="Topoisom_bac"/>
    <property type="match status" value="1"/>
</dbReference>
<dbReference type="GO" id="GO:0006310">
    <property type="term" value="P:DNA recombination"/>
    <property type="evidence" value="ECO:0007669"/>
    <property type="project" value="TreeGrafter"/>
</dbReference>
<dbReference type="InterPro" id="IPR000380">
    <property type="entry name" value="Topo_IA"/>
</dbReference>
<evidence type="ECO:0000256" key="2">
    <source>
        <dbReference type="ARBA" id="ARBA00009446"/>
    </source>
</evidence>
<evidence type="ECO:0000256" key="4">
    <source>
        <dbReference type="ARBA" id="ARBA00023029"/>
    </source>
</evidence>
<keyword evidence="6 12" id="KW-0413">Isomerase</keyword>
<dbReference type="InterPro" id="IPR013825">
    <property type="entry name" value="Topo_IA_cen_sub2"/>
</dbReference>
<dbReference type="EC" id="5.6.2.1" evidence="3"/>
<dbReference type="Gene3D" id="3.40.50.140">
    <property type="match status" value="1"/>
</dbReference>